<evidence type="ECO:0000256" key="10">
    <source>
        <dbReference type="SAM" id="Phobius"/>
    </source>
</evidence>
<dbReference type="Proteomes" id="UP000410984">
    <property type="component" value="Unassembled WGS sequence"/>
</dbReference>
<keyword evidence="14" id="KW-0418">Kinase</keyword>
<evidence type="ECO:0000259" key="11">
    <source>
        <dbReference type="Pfam" id="PF01656"/>
    </source>
</evidence>
<evidence type="ECO:0000256" key="4">
    <source>
        <dbReference type="ARBA" id="ARBA00022741"/>
    </source>
</evidence>
<keyword evidence="14" id="KW-0808">Transferase</keyword>
<evidence type="ECO:0000256" key="9">
    <source>
        <dbReference type="SAM" id="MobiDB-lite"/>
    </source>
</evidence>
<evidence type="ECO:0000313" key="14">
    <source>
        <dbReference type="EMBL" id="VUD70124.1"/>
    </source>
</evidence>
<feature type="region of interest" description="Disordered" evidence="9">
    <location>
        <begin position="120"/>
        <end position="148"/>
    </location>
</feature>
<dbReference type="AlphaFoldDB" id="A0A509E8X7"/>
<dbReference type="InterPro" id="IPR002586">
    <property type="entry name" value="CobQ/CobB/MinD/ParA_Nub-bd_dom"/>
</dbReference>
<feature type="domain" description="Tyrosine-protein kinase G-rich" evidence="13">
    <location>
        <begin position="400"/>
        <end position="473"/>
    </location>
</feature>
<feature type="domain" description="CobQ/CobB/MinD/ParA nucleotide binding" evidence="11">
    <location>
        <begin position="545"/>
        <end position="710"/>
    </location>
</feature>
<evidence type="ECO:0000256" key="8">
    <source>
        <dbReference type="SAM" id="Coils"/>
    </source>
</evidence>
<accession>A0A509E8X7</accession>
<dbReference type="InterPro" id="IPR027417">
    <property type="entry name" value="P-loop_NTPase"/>
</dbReference>
<evidence type="ECO:0000259" key="12">
    <source>
        <dbReference type="Pfam" id="PF02706"/>
    </source>
</evidence>
<keyword evidence="8" id="KW-0175">Coiled coil</keyword>
<protein>
    <submittedName>
        <fullName evidence="14">Tyrosine-protein kinase YwqD</fullName>
        <ecNumber evidence="14">2.7.10.2</ecNumber>
    </submittedName>
</protein>
<keyword evidence="4" id="KW-0547">Nucleotide-binding</keyword>
<dbReference type="InterPro" id="IPR005702">
    <property type="entry name" value="Wzc-like_C"/>
</dbReference>
<comment type="subcellular location">
    <subcellularLocation>
        <location evidence="1">Cell membrane</location>
        <topology evidence="1">Multi-pass membrane protein</topology>
    </subcellularLocation>
</comment>
<keyword evidence="6 10" id="KW-1133">Transmembrane helix</keyword>
<dbReference type="CDD" id="cd05387">
    <property type="entry name" value="BY-kinase"/>
    <property type="match status" value="1"/>
</dbReference>
<dbReference type="Pfam" id="PF13807">
    <property type="entry name" value="GNVR"/>
    <property type="match status" value="1"/>
</dbReference>
<keyword evidence="5" id="KW-0067">ATP-binding</keyword>
<evidence type="ECO:0000256" key="2">
    <source>
        <dbReference type="ARBA" id="ARBA00022475"/>
    </source>
</evidence>
<feature type="compositionally biased region" description="Basic and acidic residues" evidence="9">
    <location>
        <begin position="121"/>
        <end position="144"/>
    </location>
</feature>
<dbReference type="SUPFAM" id="SSF52540">
    <property type="entry name" value="P-loop containing nucleoside triphosphate hydrolases"/>
    <property type="match status" value="1"/>
</dbReference>
<dbReference type="InterPro" id="IPR003856">
    <property type="entry name" value="LPS_length_determ_N"/>
</dbReference>
<dbReference type="OrthoDB" id="230260at2"/>
<name>A0A509E8X7_9HYPH</name>
<keyword evidence="7 10" id="KW-0472">Membrane</keyword>
<dbReference type="EMBL" id="CABFPH010000005">
    <property type="protein sequence ID" value="VUD70124.1"/>
    <property type="molecule type" value="Genomic_DNA"/>
</dbReference>
<evidence type="ECO:0000256" key="6">
    <source>
        <dbReference type="ARBA" id="ARBA00022989"/>
    </source>
</evidence>
<dbReference type="Pfam" id="PF02706">
    <property type="entry name" value="Wzz"/>
    <property type="match status" value="1"/>
</dbReference>
<feature type="transmembrane region" description="Helical" evidence="10">
    <location>
        <begin position="35"/>
        <end position="57"/>
    </location>
</feature>
<keyword evidence="2" id="KW-1003">Cell membrane</keyword>
<dbReference type="Pfam" id="PF01656">
    <property type="entry name" value="CbiA"/>
    <property type="match status" value="1"/>
</dbReference>
<dbReference type="PANTHER" id="PTHR32309:SF13">
    <property type="entry name" value="FERRIC ENTEROBACTIN TRANSPORT PROTEIN FEPE"/>
    <property type="match status" value="1"/>
</dbReference>
<organism evidence="14 15">
    <name type="scientific">Methylobacterium symbioticum</name>
    <dbReference type="NCBI Taxonomy" id="2584084"/>
    <lineage>
        <taxon>Bacteria</taxon>
        <taxon>Pseudomonadati</taxon>
        <taxon>Pseudomonadota</taxon>
        <taxon>Alphaproteobacteria</taxon>
        <taxon>Hyphomicrobiales</taxon>
        <taxon>Methylobacteriaceae</taxon>
        <taxon>Methylobacterium</taxon>
    </lineage>
</organism>
<dbReference type="RefSeq" id="WP_142581713.1">
    <property type="nucleotide sequence ID" value="NZ_CABFPH010000005.1"/>
</dbReference>
<evidence type="ECO:0000256" key="1">
    <source>
        <dbReference type="ARBA" id="ARBA00004651"/>
    </source>
</evidence>
<dbReference type="Gene3D" id="3.40.50.300">
    <property type="entry name" value="P-loop containing nucleotide triphosphate hydrolases"/>
    <property type="match status" value="1"/>
</dbReference>
<dbReference type="InterPro" id="IPR050445">
    <property type="entry name" value="Bact_polysacc_biosynth/exp"/>
</dbReference>
<dbReference type="InterPro" id="IPR032807">
    <property type="entry name" value="GNVR"/>
</dbReference>
<evidence type="ECO:0000256" key="3">
    <source>
        <dbReference type="ARBA" id="ARBA00022692"/>
    </source>
</evidence>
<gene>
    <name evidence="14" type="primary">ywqD</name>
    <name evidence="14" type="ORF">MET9862_00687</name>
</gene>
<evidence type="ECO:0000313" key="15">
    <source>
        <dbReference type="Proteomes" id="UP000410984"/>
    </source>
</evidence>
<reference evidence="14 15" key="1">
    <citation type="submission" date="2019-06" db="EMBL/GenBank/DDBJ databases">
        <authorList>
            <person name="Rodrigo-Torres L."/>
            <person name="Arahal R. D."/>
            <person name="Lucena T."/>
        </authorList>
    </citation>
    <scope>NUCLEOTIDE SEQUENCE [LARGE SCALE GENOMIC DNA]</scope>
    <source>
        <strain evidence="14 15">SB0023/3</strain>
    </source>
</reference>
<dbReference type="EC" id="2.7.10.2" evidence="14"/>
<proteinExistence type="predicted"/>
<evidence type="ECO:0000259" key="13">
    <source>
        <dbReference type="Pfam" id="PF13807"/>
    </source>
</evidence>
<sequence>MLQANTARVPAPQEERATSRELSLRSLRTALRRSVTTIGVTVVVCLAAAALFCWLSVPTYVSTVQLLIEPQKQQQLLWFEPGMLDLTLDNAQVESQVELLRSERLAADVVAGLNLQQDPEFVPRDAPAKDEGKAETRGETKTEGAADLGADPAAESTRRLRTTVAALGKRVGVRRVGQSYVIEVSAWAYRPDLAAAIANTYADAYLRDQYSAKSNSARQGVDWLRARIVELRGTLNEAARAVETFKTRNDLVTAGDSLLIEQQLSEMNSQLVTARAQTMQAAARLERVGVVGREAAGSAAVGEALNNPVITNLRQRQQDAVQREAELRERYGPDHEAVVTAHREVVQIEAEVATEMKRIGQTYLSDYEVARGRERALKAELRTLIGEIEQRRQAKVTLSELEAQAESYRKMYQNLLEKLTETAQKETLPVSSARIVTKAMVPLDRSSPRTKLILALGGAFGLLGGLMIAAARSHLDRSVRDPADLEGEAGIECLGMIPLVKGAGPGPLGFEVIERPFSAFSRALRGVKIRIDTACEGRVTQTVGVASIATGEGKSSVALNLAALYAQANCRTLLIDADFLDAALTRVHAPAAAAGFLEMLREGRDMTRPTGVQNLALLPLVTKDRLPNSSDVLGSRQMHALLAELAASYDVVVLDLTAMREAMDVRAVCRLLDGLVLVTAWGETEAGALAEAAASIDGAQAHLFGAILNKARDLAAVSRSI</sequence>
<feature type="coiled-coil region" evidence="8">
    <location>
        <begin position="391"/>
        <end position="425"/>
    </location>
</feature>
<keyword evidence="15" id="KW-1185">Reference proteome</keyword>
<keyword evidence="3 10" id="KW-0812">Transmembrane</keyword>
<feature type="domain" description="Polysaccharide chain length determinant N-terminal" evidence="12">
    <location>
        <begin position="21"/>
        <end position="111"/>
    </location>
</feature>
<evidence type="ECO:0000256" key="7">
    <source>
        <dbReference type="ARBA" id="ARBA00023136"/>
    </source>
</evidence>
<evidence type="ECO:0000256" key="5">
    <source>
        <dbReference type="ARBA" id="ARBA00022840"/>
    </source>
</evidence>
<dbReference type="PANTHER" id="PTHR32309">
    <property type="entry name" value="TYROSINE-PROTEIN KINASE"/>
    <property type="match status" value="1"/>
</dbReference>
<dbReference type="GO" id="GO:0004715">
    <property type="term" value="F:non-membrane spanning protein tyrosine kinase activity"/>
    <property type="evidence" value="ECO:0007669"/>
    <property type="project" value="UniProtKB-EC"/>
</dbReference>
<dbReference type="GO" id="GO:0005886">
    <property type="term" value="C:plasma membrane"/>
    <property type="evidence" value="ECO:0007669"/>
    <property type="project" value="UniProtKB-SubCell"/>
</dbReference>